<accession>A0A916NJM6</accession>
<sequence>MGKTIIATVITVLVSSLCFCQNLETRRHLLGGSATISPGFQQSNPDMNIYVHGFAYFYPEPKVSLNGEVYWYTGAQEQETLLAENSTLVFGPNYHFLKDGPLDPHIGIMPAISLVSAIDRTTSQPSVGAYSLVPLVALNAGVRYHFMKWFNVFANARYMMGTLTENYPKALSMNEWRISFGLGFNVYSSKE</sequence>
<dbReference type="EMBL" id="OU015584">
    <property type="protein sequence ID" value="CAG5087099.1"/>
    <property type="molecule type" value="Genomic_DNA"/>
</dbReference>
<proteinExistence type="predicted"/>
<protein>
    <recommendedName>
        <fullName evidence="3">Outer membrane protein beta-barrel domain-containing protein</fullName>
    </recommendedName>
</protein>
<gene>
    <name evidence="1" type="ORF">CRYO30217_03388</name>
</gene>
<evidence type="ECO:0000313" key="2">
    <source>
        <dbReference type="Proteomes" id="UP000683507"/>
    </source>
</evidence>
<dbReference type="SUPFAM" id="SSF56925">
    <property type="entry name" value="OMPA-like"/>
    <property type="match status" value="1"/>
</dbReference>
<evidence type="ECO:0008006" key="3">
    <source>
        <dbReference type="Google" id="ProtNLM"/>
    </source>
</evidence>
<keyword evidence="2" id="KW-1185">Reference proteome</keyword>
<reference evidence="1" key="1">
    <citation type="submission" date="2021-04" db="EMBL/GenBank/DDBJ databases">
        <authorList>
            <person name="Rodrigo-Torres L."/>
            <person name="Arahal R. D."/>
            <person name="Lucena T."/>
        </authorList>
    </citation>
    <scope>NUCLEOTIDE SEQUENCE</scope>
    <source>
        <strain evidence="1">AS29M-1</strain>
    </source>
</reference>
<dbReference type="Proteomes" id="UP000683507">
    <property type="component" value="Chromosome"/>
</dbReference>
<dbReference type="KEGG" id="ptan:CRYO30217_03388"/>
<dbReference type="RefSeq" id="WP_258543567.1">
    <property type="nucleotide sequence ID" value="NZ_OU015584.1"/>
</dbReference>
<name>A0A916NJM6_9FLAO</name>
<dbReference type="InterPro" id="IPR011250">
    <property type="entry name" value="OMP/PagP_B-barrel"/>
</dbReference>
<evidence type="ECO:0000313" key="1">
    <source>
        <dbReference type="EMBL" id="CAG5087099.1"/>
    </source>
</evidence>
<organism evidence="1 2">
    <name type="scientific">Parvicella tangerina</name>
    <dbReference type="NCBI Taxonomy" id="2829795"/>
    <lineage>
        <taxon>Bacteria</taxon>
        <taxon>Pseudomonadati</taxon>
        <taxon>Bacteroidota</taxon>
        <taxon>Flavobacteriia</taxon>
        <taxon>Flavobacteriales</taxon>
        <taxon>Parvicellaceae</taxon>
        <taxon>Parvicella</taxon>
    </lineage>
</organism>
<dbReference type="AlphaFoldDB" id="A0A916NJM6"/>